<protein>
    <submittedName>
        <fullName evidence="3">Uncharacterized protein</fullName>
    </submittedName>
</protein>
<dbReference type="CDD" id="cd03784">
    <property type="entry name" value="GT1_Gtf-like"/>
    <property type="match status" value="1"/>
</dbReference>
<evidence type="ECO:0000313" key="3">
    <source>
        <dbReference type="EMBL" id="KAL3736163.1"/>
    </source>
</evidence>
<dbReference type="AlphaFoldDB" id="A0ABD3KDC5"/>
<dbReference type="Proteomes" id="UP001634007">
    <property type="component" value="Unassembled WGS sequence"/>
</dbReference>
<gene>
    <name evidence="3" type="ORF">ACJRO7_025159</name>
</gene>
<organism evidence="3 4">
    <name type="scientific">Eucalyptus globulus</name>
    <name type="common">Tasmanian blue gum</name>
    <dbReference type="NCBI Taxonomy" id="34317"/>
    <lineage>
        <taxon>Eukaryota</taxon>
        <taxon>Viridiplantae</taxon>
        <taxon>Streptophyta</taxon>
        <taxon>Embryophyta</taxon>
        <taxon>Tracheophyta</taxon>
        <taxon>Spermatophyta</taxon>
        <taxon>Magnoliopsida</taxon>
        <taxon>eudicotyledons</taxon>
        <taxon>Gunneridae</taxon>
        <taxon>Pentapetalae</taxon>
        <taxon>rosids</taxon>
        <taxon>malvids</taxon>
        <taxon>Myrtales</taxon>
        <taxon>Myrtaceae</taxon>
        <taxon>Myrtoideae</taxon>
        <taxon>Eucalypteae</taxon>
        <taxon>Eucalyptus</taxon>
    </lineage>
</organism>
<dbReference type="GO" id="GO:0008194">
    <property type="term" value="F:UDP-glycosyltransferase activity"/>
    <property type="evidence" value="ECO:0007669"/>
    <property type="project" value="UniProtKB-ARBA"/>
</dbReference>
<accession>A0ABD3KDC5</accession>
<evidence type="ECO:0000313" key="4">
    <source>
        <dbReference type="Proteomes" id="UP001634007"/>
    </source>
</evidence>
<reference evidence="3 4" key="1">
    <citation type="submission" date="2024-11" db="EMBL/GenBank/DDBJ databases">
        <title>Chromosome-level genome assembly of Eucalyptus globulus Labill. provides insights into its genome evolution.</title>
        <authorList>
            <person name="Li X."/>
        </authorList>
    </citation>
    <scope>NUCLEOTIDE SEQUENCE [LARGE SCALE GENOMIC DNA]</scope>
    <source>
        <strain evidence="3">CL2024</strain>
        <tissue evidence="3">Fresh tender leaves</tissue>
    </source>
</reference>
<name>A0ABD3KDC5_EUCGL</name>
<dbReference type="SUPFAM" id="SSF53756">
    <property type="entry name" value="UDP-Glycosyltransferase/glycogen phosphorylase"/>
    <property type="match status" value="1"/>
</dbReference>
<dbReference type="PANTHER" id="PTHR48049">
    <property type="entry name" value="GLYCOSYLTRANSFERASE"/>
    <property type="match status" value="1"/>
</dbReference>
<dbReference type="FunFam" id="3.40.50.2000:FF:000087">
    <property type="entry name" value="Glycosyltransferase"/>
    <property type="match status" value="1"/>
</dbReference>
<dbReference type="InterPro" id="IPR050481">
    <property type="entry name" value="UDP-glycosyltransf_plant"/>
</dbReference>
<comment type="similarity">
    <text evidence="1">Belongs to the UDP-glycosyltransferase family.</text>
</comment>
<dbReference type="InterPro" id="IPR002213">
    <property type="entry name" value="UDP_glucos_trans"/>
</dbReference>
<dbReference type="PANTHER" id="PTHR48049:SF91">
    <property type="entry name" value="UDP-GLYCOSYLTRANSFERASE 79B7-RELATED"/>
    <property type="match status" value="1"/>
</dbReference>
<dbReference type="EMBL" id="JBJKBG010000006">
    <property type="protein sequence ID" value="KAL3736163.1"/>
    <property type="molecule type" value="Genomic_DNA"/>
</dbReference>
<dbReference type="FunFam" id="3.40.50.2000:FF:000037">
    <property type="entry name" value="Glycosyltransferase"/>
    <property type="match status" value="1"/>
</dbReference>
<dbReference type="Gene3D" id="3.40.50.2000">
    <property type="entry name" value="Glycogen Phosphorylase B"/>
    <property type="match status" value="2"/>
</dbReference>
<evidence type="ECO:0000256" key="1">
    <source>
        <dbReference type="ARBA" id="ARBA00009995"/>
    </source>
</evidence>
<dbReference type="Pfam" id="PF00201">
    <property type="entry name" value="UDPGT"/>
    <property type="match status" value="1"/>
</dbReference>
<proteinExistence type="inferred from homology"/>
<sequence length="461" mass="51591">MSEETNSKFHIAMFPWFAVGHITPFLHLSNELAKRGHKISFFLPRKALILLENLNLHPNLITFHPLTVPSITTLPPGTETASDIPISDTPSLAVAMDLTRRQLEVSLQAMRPDFIFYDTAHWIPQVARPLGIRTVCYNVVSAAAIAIVLVPAREVTPGKPLTEEELGKPPVGYPSNTVVLRGNEARSLIFISLPFGDNITFHGRTTTAMRECDAIAMRTCREIEGDLCAYISNQYGKPVFLTGPVLPEPAMETLDEKWAEWLSRFEPGSVVFCAFGSQHVLEKGQFQELLRGFESTGLPFLIALRPPIGTNSVEEAFPEGFEERVRGRGVVHGGWVQQPLILSHPSVGCFVNHCGFGSMWESLLGDCQIVMVPHLADQILNTRLLANELKVGVEVEREESGWFSKESLCRAIESVMYEKSEVGLLVKKNHAKWREVLVSPNFMTDYINRFIQNLQELQMKN</sequence>
<evidence type="ECO:0000256" key="2">
    <source>
        <dbReference type="ARBA" id="ARBA00022679"/>
    </source>
</evidence>
<keyword evidence="4" id="KW-1185">Reference proteome</keyword>
<keyword evidence="2" id="KW-0808">Transferase</keyword>
<comment type="caution">
    <text evidence="3">The sequence shown here is derived from an EMBL/GenBank/DDBJ whole genome shotgun (WGS) entry which is preliminary data.</text>
</comment>